<comment type="caution">
    <text evidence="3">The sequence shown here is derived from an EMBL/GenBank/DDBJ whole genome shotgun (WGS) entry which is preliminary data.</text>
</comment>
<dbReference type="Proteomes" id="UP000619260">
    <property type="component" value="Unassembled WGS sequence"/>
</dbReference>
<dbReference type="PANTHER" id="PTHR33542">
    <property type="entry name" value="SIROHYDROCHLORIN FERROCHELATASE, CHLOROPLASTIC"/>
    <property type="match status" value="1"/>
</dbReference>
<accession>A0A8J3YUW8</accession>
<dbReference type="InterPro" id="IPR050963">
    <property type="entry name" value="Sirohydro_Cobaltochel/CbiX"/>
</dbReference>
<gene>
    <name evidence="3" type="ORF">Val02_70540</name>
</gene>
<keyword evidence="2" id="KW-0456">Lyase</keyword>
<evidence type="ECO:0000256" key="2">
    <source>
        <dbReference type="ARBA" id="ARBA00023239"/>
    </source>
</evidence>
<dbReference type="AlphaFoldDB" id="A0A8J3YUW8"/>
<name>A0A8J3YUW8_9ACTN</name>
<proteinExistence type="predicted"/>
<reference evidence="3" key="1">
    <citation type="submission" date="2021-01" db="EMBL/GenBank/DDBJ databases">
        <title>Whole genome shotgun sequence of Virgisporangium aliadipatigenens NBRC 105644.</title>
        <authorList>
            <person name="Komaki H."/>
            <person name="Tamura T."/>
        </authorList>
    </citation>
    <scope>NUCLEOTIDE SEQUENCE</scope>
    <source>
        <strain evidence="3">NBRC 105644</strain>
    </source>
</reference>
<dbReference type="Pfam" id="PF01903">
    <property type="entry name" value="CbiX"/>
    <property type="match status" value="2"/>
</dbReference>
<protein>
    <submittedName>
        <fullName evidence="3">Cobalamin biosynthesis protein</fullName>
    </submittedName>
</protein>
<organism evidence="3 4">
    <name type="scientific">Virgisporangium aliadipatigenens</name>
    <dbReference type="NCBI Taxonomy" id="741659"/>
    <lineage>
        <taxon>Bacteria</taxon>
        <taxon>Bacillati</taxon>
        <taxon>Actinomycetota</taxon>
        <taxon>Actinomycetes</taxon>
        <taxon>Micromonosporales</taxon>
        <taxon>Micromonosporaceae</taxon>
        <taxon>Virgisporangium</taxon>
    </lineage>
</organism>
<dbReference type="Gene3D" id="3.40.50.1400">
    <property type="match status" value="2"/>
</dbReference>
<evidence type="ECO:0000313" key="4">
    <source>
        <dbReference type="Proteomes" id="UP000619260"/>
    </source>
</evidence>
<dbReference type="PANTHER" id="PTHR33542:SF5">
    <property type="entry name" value="FERROCHELATASE CHE1"/>
    <property type="match status" value="1"/>
</dbReference>
<evidence type="ECO:0000313" key="3">
    <source>
        <dbReference type="EMBL" id="GIJ50168.1"/>
    </source>
</evidence>
<keyword evidence="4" id="KW-1185">Reference proteome</keyword>
<keyword evidence="1" id="KW-0479">Metal-binding</keyword>
<dbReference type="CDD" id="cd03416">
    <property type="entry name" value="CbiX_SirB_N"/>
    <property type="match status" value="1"/>
</dbReference>
<dbReference type="EMBL" id="BOPF01000033">
    <property type="protein sequence ID" value="GIJ50168.1"/>
    <property type="molecule type" value="Genomic_DNA"/>
</dbReference>
<dbReference type="GO" id="GO:0016829">
    <property type="term" value="F:lyase activity"/>
    <property type="evidence" value="ECO:0007669"/>
    <property type="project" value="UniProtKB-KW"/>
</dbReference>
<evidence type="ECO:0000256" key="1">
    <source>
        <dbReference type="ARBA" id="ARBA00022723"/>
    </source>
</evidence>
<dbReference type="InterPro" id="IPR002762">
    <property type="entry name" value="CbiX-like"/>
</dbReference>
<dbReference type="SUPFAM" id="SSF53800">
    <property type="entry name" value="Chelatase"/>
    <property type="match status" value="1"/>
</dbReference>
<sequence>MTLALDRPVTRPPVGKPRRAQSVVLVAHGSSDPRAAMHTRALAWAVGAEPSYLDHAGPRPGEVLARIEAAGHRSAVLVPLLLTAAYHGRVDIPQVVVDARAEGLTLPVAVTDVLGPVAGTVPVELLSALRGNLPAVPFDGIVLGAAGTRDAVARTTVDLVAGRLGTALGVPCIPAYASASGPTAGEAVGLLRAAGAHRVVMASYFLAPGKLYDLACRSALAAGAVAVAAPLGADLALVRLVHRRIAESSRPAHATAPLR</sequence>
<dbReference type="GO" id="GO:0046872">
    <property type="term" value="F:metal ion binding"/>
    <property type="evidence" value="ECO:0007669"/>
    <property type="project" value="UniProtKB-KW"/>
</dbReference>